<evidence type="ECO:0000256" key="1">
    <source>
        <dbReference type="ARBA" id="ARBA00007831"/>
    </source>
</evidence>
<dbReference type="Gene3D" id="1.10.220.10">
    <property type="entry name" value="Annexin"/>
    <property type="match status" value="3"/>
</dbReference>
<dbReference type="AlphaFoldDB" id="A0A183J1J7"/>
<reference evidence="7 8" key="2">
    <citation type="submission" date="2018-11" db="EMBL/GenBank/DDBJ databases">
        <authorList>
            <consortium name="Pathogen Informatics"/>
        </authorList>
    </citation>
    <scope>NUCLEOTIDE SEQUENCE [LARGE SCALE GENOMIC DNA]</scope>
</reference>
<dbReference type="InterPro" id="IPR037104">
    <property type="entry name" value="Annexin_sf"/>
</dbReference>
<gene>
    <name evidence="7" type="ORF">SBAD_LOCUS9745</name>
</gene>
<dbReference type="PROSITE" id="PS00223">
    <property type="entry name" value="ANNEXIN_1"/>
    <property type="match status" value="1"/>
</dbReference>
<dbReference type="SUPFAM" id="SSF47874">
    <property type="entry name" value="Annexin"/>
    <property type="match status" value="1"/>
</dbReference>
<keyword evidence="8" id="KW-1185">Reference proteome</keyword>
<evidence type="ECO:0000256" key="6">
    <source>
        <dbReference type="RuleBase" id="RU003540"/>
    </source>
</evidence>
<evidence type="ECO:0000256" key="3">
    <source>
        <dbReference type="ARBA" id="ARBA00022837"/>
    </source>
</evidence>
<dbReference type="FunFam" id="1.10.220.10:FF:000003">
    <property type="entry name" value="Annexin"/>
    <property type="match status" value="1"/>
</dbReference>
<keyword evidence="5 6" id="KW-0111">Calcium/phospholipid-binding</keyword>
<dbReference type="PROSITE" id="PS51897">
    <property type="entry name" value="ANNEXIN_2"/>
    <property type="match status" value="3"/>
</dbReference>
<comment type="domain">
    <text evidence="6">A pair of annexin repeats may form one binding site for calcium and phospholipid.</text>
</comment>
<dbReference type="GO" id="GO:0005509">
    <property type="term" value="F:calcium ion binding"/>
    <property type="evidence" value="ECO:0007669"/>
    <property type="project" value="InterPro"/>
</dbReference>
<proteinExistence type="inferred from homology"/>
<dbReference type="GO" id="GO:0012506">
    <property type="term" value="C:vesicle membrane"/>
    <property type="evidence" value="ECO:0007669"/>
    <property type="project" value="TreeGrafter"/>
</dbReference>
<dbReference type="SMART" id="SM00335">
    <property type="entry name" value="ANX"/>
    <property type="match status" value="3"/>
</dbReference>
<dbReference type="InterPro" id="IPR018502">
    <property type="entry name" value="Annexin_repeat"/>
</dbReference>
<dbReference type="PANTHER" id="PTHR10502:SF102">
    <property type="entry name" value="ANNEXIN B11"/>
    <property type="match status" value="1"/>
</dbReference>
<dbReference type="InterPro" id="IPR001464">
    <property type="entry name" value="Annexin"/>
</dbReference>
<reference evidence="9" key="1">
    <citation type="submission" date="2016-06" db="UniProtKB">
        <authorList>
            <consortium name="WormBaseParasite"/>
        </authorList>
    </citation>
    <scope>IDENTIFICATION</scope>
</reference>
<dbReference type="FunFam" id="1.10.220.10:FF:000002">
    <property type="entry name" value="Annexin"/>
    <property type="match status" value="1"/>
</dbReference>
<dbReference type="GO" id="GO:0005634">
    <property type="term" value="C:nucleus"/>
    <property type="evidence" value="ECO:0007669"/>
    <property type="project" value="TreeGrafter"/>
</dbReference>
<dbReference type="PANTHER" id="PTHR10502">
    <property type="entry name" value="ANNEXIN"/>
    <property type="match status" value="1"/>
</dbReference>
<dbReference type="Pfam" id="PF00191">
    <property type="entry name" value="Annexin"/>
    <property type="match status" value="3"/>
</dbReference>
<sequence>MQQSGQYGKMYYGTVRPFLDFHPDQDAEALHKAMKGLGCNDKAVVDIICRRNNAQRQQIRNTFKSFFGKDLLESLKNELHGDLEDAILALMLTPAEYDAVELFRSMDGIGTNELVLIEILTTRTNSQIIEIKQKYREMYGKDLEKCLRSETSGHFRQLLVALSVAARDESTTVDPVRAAADAQALYAAGAKRLGTEESVFIRIIGSQNPYQLNAVFAEYQKICGKSIEYSIKQEFSGDIELALLTLGLDFLLIIVSKIVYSSFGYGFVTKVVSPKSCNLHSSILWSVTINYDQNLNSRILD</sequence>
<evidence type="ECO:0000256" key="4">
    <source>
        <dbReference type="ARBA" id="ARBA00023216"/>
    </source>
</evidence>
<evidence type="ECO:0000313" key="7">
    <source>
        <dbReference type="EMBL" id="VDP25542.1"/>
    </source>
</evidence>
<keyword evidence="2 6" id="KW-0677">Repeat</keyword>
<organism evidence="9">
    <name type="scientific">Soboliphyme baturini</name>
    <dbReference type="NCBI Taxonomy" id="241478"/>
    <lineage>
        <taxon>Eukaryota</taxon>
        <taxon>Metazoa</taxon>
        <taxon>Ecdysozoa</taxon>
        <taxon>Nematoda</taxon>
        <taxon>Enoplea</taxon>
        <taxon>Dorylaimia</taxon>
        <taxon>Dioctophymatida</taxon>
        <taxon>Dioctophymatoidea</taxon>
        <taxon>Soboliphymatidae</taxon>
        <taxon>Soboliphyme</taxon>
    </lineage>
</organism>
<comment type="similarity">
    <text evidence="1 6">Belongs to the annexin family.</text>
</comment>
<name>A0A183J1J7_9BILA</name>
<evidence type="ECO:0000256" key="2">
    <source>
        <dbReference type="ARBA" id="ARBA00022737"/>
    </source>
</evidence>
<dbReference type="WBParaSite" id="SBAD_0001009501-mRNA-1">
    <property type="protein sequence ID" value="SBAD_0001009501-mRNA-1"/>
    <property type="gene ID" value="SBAD_0001009501"/>
</dbReference>
<keyword evidence="3 6" id="KW-0106">Calcium</keyword>
<dbReference type="OrthoDB" id="37886at2759"/>
<evidence type="ECO:0000313" key="9">
    <source>
        <dbReference type="WBParaSite" id="SBAD_0001009501-mRNA-1"/>
    </source>
</evidence>
<dbReference type="Proteomes" id="UP000270296">
    <property type="component" value="Unassembled WGS sequence"/>
</dbReference>
<dbReference type="GO" id="GO:0005544">
    <property type="term" value="F:calcium-dependent phospholipid binding"/>
    <property type="evidence" value="ECO:0007669"/>
    <property type="project" value="UniProtKB-KW"/>
</dbReference>
<accession>A0A183J1J7</accession>
<evidence type="ECO:0000313" key="8">
    <source>
        <dbReference type="Proteomes" id="UP000270296"/>
    </source>
</evidence>
<dbReference type="GO" id="GO:0005886">
    <property type="term" value="C:plasma membrane"/>
    <property type="evidence" value="ECO:0007669"/>
    <property type="project" value="TreeGrafter"/>
</dbReference>
<dbReference type="PRINTS" id="PR00196">
    <property type="entry name" value="ANNEXIN"/>
</dbReference>
<dbReference type="FunFam" id="1.10.220.10:FF:000004">
    <property type="entry name" value="Annexin"/>
    <property type="match status" value="1"/>
</dbReference>
<keyword evidence="4 6" id="KW-0041">Annexin</keyword>
<evidence type="ECO:0000256" key="5">
    <source>
        <dbReference type="ARBA" id="ARBA00023302"/>
    </source>
</evidence>
<dbReference type="InterPro" id="IPR018252">
    <property type="entry name" value="Annexin_repeat_CS"/>
</dbReference>
<protein>
    <recommendedName>
        <fullName evidence="6">Annexin</fullName>
    </recommendedName>
</protein>
<dbReference type="EMBL" id="UZAM01013111">
    <property type="protein sequence ID" value="VDP25542.1"/>
    <property type="molecule type" value="Genomic_DNA"/>
</dbReference>
<dbReference type="GO" id="GO:0005737">
    <property type="term" value="C:cytoplasm"/>
    <property type="evidence" value="ECO:0007669"/>
    <property type="project" value="TreeGrafter"/>
</dbReference>
<dbReference type="GO" id="GO:0001786">
    <property type="term" value="F:phosphatidylserine binding"/>
    <property type="evidence" value="ECO:0007669"/>
    <property type="project" value="TreeGrafter"/>
</dbReference>